<accession>A0AA40HDP0</accession>
<dbReference type="SMART" id="SM00032">
    <property type="entry name" value="CCP"/>
    <property type="match status" value="3"/>
</dbReference>
<dbReference type="EMBL" id="JAULJE010000022">
    <property type="protein sequence ID" value="KAK1329350.1"/>
    <property type="molecule type" value="Genomic_DNA"/>
</dbReference>
<evidence type="ECO:0000256" key="2">
    <source>
        <dbReference type="ARBA" id="ARBA00022737"/>
    </source>
</evidence>
<feature type="non-terminal residue" evidence="7">
    <location>
        <position position="287"/>
    </location>
</feature>
<gene>
    <name evidence="7" type="ORF">QTO34_011534</name>
</gene>
<evidence type="ECO:0000313" key="8">
    <source>
        <dbReference type="Proteomes" id="UP001177744"/>
    </source>
</evidence>
<comment type="caution">
    <text evidence="7">The sequence shown here is derived from an EMBL/GenBank/DDBJ whole genome shotgun (WGS) entry which is preliminary data.</text>
</comment>
<dbReference type="Proteomes" id="UP001177744">
    <property type="component" value="Unassembled WGS sequence"/>
</dbReference>
<evidence type="ECO:0000313" key="7">
    <source>
        <dbReference type="EMBL" id="KAK1329350.1"/>
    </source>
</evidence>
<dbReference type="InterPro" id="IPR050350">
    <property type="entry name" value="Compl-Cell_Adhes-Reg"/>
</dbReference>
<evidence type="ECO:0000256" key="1">
    <source>
        <dbReference type="ARBA" id="ARBA00022659"/>
    </source>
</evidence>
<dbReference type="CDD" id="cd00033">
    <property type="entry name" value="CCP"/>
    <property type="match status" value="2"/>
</dbReference>
<sequence length="287" mass="31932">MRASYQPRRASSRRLESPFSWGFLGVLLLALELLLPMCSASIAHHLVKDLAQSLKISLRTFHLFCTSCLLPGHNPWLVEKKLLYFHVLILSCPGACGEPPKYKTMRPKYDLIPPIGEWFAVEYICNQGYKPLVPPVQPTATSCQPDGSYHPPLQEACTAYCPQLKEPPNGKLVSQNGTYNFGAHVQYVCTEGYYVLGPDVLVCQDSGGNNLAWSEAPPSCEKIVCQPPPQISDGKFTNDKKDTYEYNDTVIYSCMPPDGPDGYTLIGESKLVCIGYYQWSSHAPECK</sequence>
<keyword evidence="8" id="KW-1185">Reference proteome</keyword>
<reference evidence="7" key="1">
    <citation type="submission" date="2023-06" db="EMBL/GenBank/DDBJ databases">
        <title>Reference genome for the Northern bat (Eptesicus nilssonii), a most northern bat species.</title>
        <authorList>
            <person name="Laine V.N."/>
            <person name="Pulliainen A.T."/>
            <person name="Lilley T.M."/>
        </authorList>
    </citation>
    <scope>NUCLEOTIDE SEQUENCE</scope>
    <source>
        <strain evidence="7">BLF_Eptnil</strain>
        <tissue evidence="7">Kidney</tissue>
    </source>
</reference>
<evidence type="ECO:0000259" key="6">
    <source>
        <dbReference type="PROSITE" id="PS50923"/>
    </source>
</evidence>
<dbReference type="Gene3D" id="2.10.70.10">
    <property type="entry name" value="Complement Module, domain 1"/>
    <property type="match status" value="2"/>
</dbReference>
<keyword evidence="2" id="KW-0677">Repeat</keyword>
<name>A0AA40HDP0_CNENI</name>
<dbReference type="AlphaFoldDB" id="A0AA40HDP0"/>
<dbReference type="InterPro" id="IPR000436">
    <property type="entry name" value="Sushi_SCR_CCP_dom"/>
</dbReference>
<dbReference type="PROSITE" id="PS50923">
    <property type="entry name" value="SUSHI"/>
    <property type="match status" value="2"/>
</dbReference>
<feature type="domain" description="Sushi" evidence="6">
    <location>
        <begin position="159"/>
        <end position="222"/>
    </location>
</feature>
<protein>
    <recommendedName>
        <fullName evidence="6">Sushi domain-containing protein</fullName>
    </recommendedName>
</protein>
<dbReference type="Pfam" id="PF00084">
    <property type="entry name" value="Sushi"/>
    <property type="match status" value="2"/>
</dbReference>
<evidence type="ECO:0000256" key="4">
    <source>
        <dbReference type="ARBA" id="ARBA00023180"/>
    </source>
</evidence>
<comment type="caution">
    <text evidence="5">Lacks conserved residue(s) required for the propagation of feature annotation.</text>
</comment>
<proteinExistence type="predicted"/>
<feature type="domain" description="Sushi" evidence="6">
    <location>
        <begin position="223"/>
        <end position="287"/>
    </location>
</feature>
<evidence type="ECO:0000256" key="5">
    <source>
        <dbReference type="PROSITE-ProRule" id="PRU00302"/>
    </source>
</evidence>
<keyword evidence="1 5" id="KW-0768">Sushi</keyword>
<dbReference type="InterPro" id="IPR035976">
    <property type="entry name" value="Sushi/SCR/CCP_sf"/>
</dbReference>
<keyword evidence="4" id="KW-0325">Glycoprotein</keyword>
<dbReference type="PANTHER" id="PTHR19325">
    <property type="entry name" value="COMPLEMENT COMPONENT-RELATED SUSHI DOMAIN-CONTAINING"/>
    <property type="match status" value="1"/>
</dbReference>
<evidence type="ECO:0000256" key="3">
    <source>
        <dbReference type="ARBA" id="ARBA00023157"/>
    </source>
</evidence>
<dbReference type="PANTHER" id="PTHR19325:SF521">
    <property type="entry name" value="MEMBRANE COFACTOR PROTEIN"/>
    <property type="match status" value="1"/>
</dbReference>
<dbReference type="SUPFAM" id="SSF57535">
    <property type="entry name" value="Complement control module/SCR domain"/>
    <property type="match status" value="2"/>
</dbReference>
<keyword evidence="3" id="KW-1015">Disulfide bond</keyword>
<organism evidence="7 8">
    <name type="scientific">Cnephaeus nilssonii</name>
    <name type="common">Northern bat</name>
    <name type="synonym">Eptesicus nilssonii</name>
    <dbReference type="NCBI Taxonomy" id="3371016"/>
    <lineage>
        <taxon>Eukaryota</taxon>
        <taxon>Metazoa</taxon>
        <taxon>Chordata</taxon>
        <taxon>Craniata</taxon>
        <taxon>Vertebrata</taxon>
        <taxon>Euteleostomi</taxon>
        <taxon>Mammalia</taxon>
        <taxon>Eutheria</taxon>
        <taxon>Laurasiatheria</taxon>
        <taxon>Chiroptera</taxon>
        <taxon>Yangochiroptera</taxon>
        <taxon>Vespertilionidae</taxon>
        <taxon>Cnephaeus</taxon>
    </lineage>
</organism>